<gene>
    <name evidence="8" type="ORF">RIF29_34725</name>
</gene>
<dbReference type="AlphaFoldDB" id="A0AAN9E960"/>
<evidence type="ECO:0000256" key="2">
    <source>
        <dbReference type="ARBA" id="ARBA00006220"/>
    </source>
</evidence>
<dbReference type="GO" id="GO:0005737">
    <property type="term" value="C:cytoplasm"/>
    <property type="evidence" value="ECO:0007669"/>
    <property type="project" value="InterPro"/>
</dbReference>
<dbReference type="SUPFAM" id="SSF50324">
    <property type="entry name" value="Inorganic pyrophosphatase"/>
    <property type="match status" value="1"/>
</dbReference>
<evidence type="ECO:0000313" key="8">
    <source>
        <dbReference type="EMBL" id="KAK7251479.1"/>
    </source>
</evidence>
<keyword evidence="6" id="KW-0460">Magnesium</keyword>
<dbReference type="Pfam" id="PF00719">
    <property type="entry name" value="Pyrophosphatase"/>
    <property type="match status" value="1"/>
</dbReference>
<dbReference type="Gene3D" id="3.90.80.10">
    <property type="entry name" value="Inorganic pyrophosphatase"/>
    <property type="match status" value="1"/>
</dbReference>
<dbReference type="GO" id="GO:0004427">
    <property type="term" value="F:inorganic diphosphate phosphatase activity"/>
    <property type="evidence" value="ECO:0007669"/>
    <property type="project" value="UniProtKB-EC"/>
</dbReference>
<evidence type="ECO:0000256" key="7">
    <source>
        <dbReference type="ARBA" id="ARBA00047820"/>
    </source>
</evidence>
<evidence type="ECO:0000256" key="5">
    <source>
        <dbReference type="ARBA" id="ARBA00022801"/>
    </source>
</evidence>
<evidence type="ECO:0000256" key="6">
    <source>
        <dbReference type="ARBA" id="ARBA00022842"/>
    </source>
</evidence>
<organism evidence="8 9">
    <name type="scientific">Crotalaria pallida</name>
    <name type="common">Smooth rattlebox</name>
    <name type="synonym">Crotalaria striata</name>
    <dbReference type="NCBI Taxonomy" id="3830"/>
    <lineage>
        <taxon>Eukaryota</taxon>
        <taxon>Viridiplantae</taxon>
        <taxon>Streptophyta</taxon>
        <taxon>Embryophyta</taxon>
        <taxon>Tracheophyta</taxon>
        <taxon>Spermatophyta</taxon>
        <taxon>Magnoliopsida</taxon>
        <taxon>eudicotyledons</taxon>
        <taxon>Gunneridae</taxon>
        <taxon>Pentapetalae</taxon>
        <taxon>rosids</taxon>
        <taxon>fabids</taxon>
        <taxon>Fabales</taxon>
        <taxon>Fabaceae</taxon>
        <taxon>Papilionoideae</taxon>
        <taxon>50 kb inversion clade</taxon>
        <taxon>genistoids sensu lato</taxon>
        <taxon>core genistoids</taxon>
        <taxon>Crotalarieae</taxon>
        <taxon>Crotalaria</taxon>
    </lineage>
</organism>
<dbReference type="PANTHER" id="PTHR10286">
    <property type="entry name" value="INORGANIC PYROPHOSPHATASE"/>
    <property type="match status" value="1"/>
</dbReference>
<dbReference type="GO" id="GO:0000287">
    <property type="term" value="F:magnesium ion binding"/>
    <property type="evidence" value="ECO:0007669"/>
    <property type="project" value="InterPro"/>
</dbReference>
<comment type="catalytic activity">
    <reaction evidence="7">
        <text>diphosphate + H2O = 2 phosphate + H(+)</text>
        <dbReference type="Rhea" id="RHEA:24576"/>
        <dbReference type="ChEBI" id="CHEBI:15377"/>
        <dbReference type="ChEBI" id="CHEBI:15378"/>
        <dbReference type="ChEBI" id="CHEBI:33019"/>
        <dbReference type="ChEBI" id="CHEBI:43474"/>
        <dbReference type="EC" id="3.6.1.1"/>
    </reaction>
</comment>
<keyword evidence="5" id="KW-0378">Hydrolase</keyword>
<keyword evidence="9" id="KW-1185">Reference proteome</keyword>
<protein>
    <recommendedName>
        <fullName evidence="3">inorganic diphosphatase</fullName>
        <ecNumber evidence="3">3.6.1.1</ecNumber>
    </recommendedName>
</protein>
<evidence type="ECO:0000256" key="3">
    <source>
        <dbReference type="ARBA" id="ARBA00012146"/>
    </source>
</evidence>
<evidence type="ECO:0000256" key="4">
    <source>
        <dbReference type="ARBA" id="ARBA00022723"/>
    </source>
</evidence>
<name>A0AAN9E960_CROPI</name>
<dbReference type="EC" id="3.6.1.1" evidence="3"/>
<dbReference type="InterPro" id="IPR008162">
    <property type="entry name" value="Pyrophosphatase"/>
</dbReference>
<comment type="caution">
    <text evidence="8">The sequence shown here is derived from an EMBL/GenBank/DDBJ whole genome shotgun (WGS) entry which is preliminary data.</text>
</comment>
<reference evidence="8 9" key="1">
    <citation type="submission" date="2024-01" db="EMBL/GenBank/DDBJ databases">
        <title>The genomes of 5 underutilized Papilionoideae crops provide insights into root nodulation and disease resistanc.</title>
        <authorList>
            <person name="Yuan L."/>
        </authorList>
    </citation>
    <scope>NUCLEOTIDE SEQUENCE [LARGE SCALE GENOMIC DNA]</scope>
    <source>
        <strain evidence="8">ZHUSHIDOU_FW_LH</strain>
        <tissue evidence="8">Leaf</tissue>
    </source>
</reference>
<proteinExistence type="inferred from homology"/>
<keyword evidence="4" id="KW-0479">Metal-binding</keyword>
<comment type="similarity">
    <text evidence="2">Belongs to the PPase family.</text>
</comment>
<evidence type="ECO:0000256" key="1">
    <source>
        <dbReference type="ARBA" id="ARBA00001946"/>
    </source>
</evidence>
<dbReference type="GO" id="GO:0006796">
    <property type="term" value="P:phosphate-containing compound metabolic process"/>
    <property type="evidence" value="ECO:0007669"/>
    <property type="project" value="InterPro"/>
</dbReference>
<dbReference type="PROSITE" id="PS00387">
    <property type="entry name" value="PPASE"/>
    <property type="match status" value="1"/>
</dbReference>
<evidence type="ECO:0000313" key="9">
    <source>
        <dbReference type="Proteomes" id="UP001372338"/>
    </source>
</evidence>
<comment type="cofactor">
    <cofactor evidence="1">
        <name>Mg(2+)</name>
        <dbReference type="ChEBI" id="CHEBI:18420"/>
    </cofactor>
</comment>
<dbReference type="InterPro" id="IPR036649">
    <property type="entry name" value="Pyrophosphatase_sf"/>
</dbReference>
<dbReference type="EMBL" id="JAYWIO010000007">
    <property type="protein sequence ID" value="KAK7251479.1"/>
    <property type="molecule type" value="Genomic_DNA"/>
</dbReference>
<dbReference type="Proteomes" id="UP001372338">
    <property type="component" value="Unassembled WGS sequence"/>
</dbReference>
<accession>A0AAN9E960</accession>
<sequence length="85" mass="9622">MSYGLSSLEILFVIVNLCGNFRTHWCNIHWNNGLIPQTWEDPSISNSEVEGAFGDNDPVDVVEIGERQRKIGEVGYEKVQQGKKK</sequence>